<evidence type="ECO:0000256" key="7">
    <source>
        <dbReference type="ARBA" id="ARBA00022781"/>
    </source>
</evidence>
<protein>
    <recommendedName>
        <fullName evidence="12">ATP synthase complex subunit 8</fullName>
    </recommendedName>
</protein>
<dbReference type="GO" id="GO:0015986">
    <property type="term" value="P:proton motive force-driven ATP synthesis"/>
    <property type="evidence" value="ECO:0007669"/>
    <property type="project" value="InterPro"/>
</dbReference>
<feature type="transmembrane region" description="Helical" evidence="13">
    <location>
        <begin position="6"/>
        <end position="29"/>
    </location>
</feature>
<name>A0A2P1H7I2_9NEOP</name>
<keyword evidence="10 12" id="KW-0496">Mitochondrion</keyword>
<dbReference type="InterPro" id="IPR001421">
    <property type="entry name" value="ATP8_metazoa"/>
</dbReference>
<comment type="subcellular location">
    <subcellularLocation>
        <location evidence="1 12">Mitochondrion membrane</location>
        <topology evidence="1 12">Single-pass membrane protein</topology>
    </subcellularLocation>
</comment>
<gene>
    <name evidence="14" type="primary">atp8</name>
</gene>
<evidence type="ECO:0000256" key="13">
    <source>
        <dbReference type="SAM" id="Phobius"/>
    </source>
</evidence>
<dbReference type="GO" id="GO:0031966">
    <property type="term" value="C:mitochondrial membrane"/>
    <property type="evidence" value="ECO:0007669"/>
    <property type="project" value="UniProtKB-SubCell"/>
</dbReference>
<evidence type="ECO:0000256" key="8">
    <source>
        <dbReference type="ARBA" id="ARBA00022989"/>
    </source>
</evidence>
<sequence length="51" mass="6244">MPQMMPLSWLTLCLFFVLMLLMFSFMNYFSLIPMPDSIKKELKIKPLNWKW</sequence>
<evidence type="ECO:0000256" key="3">
    <source>
        <dbReference type="ARBA" id="ARBA00011291"/>
    </source>
</evidence>
<dbReference type="GO" id="GO:0045259">
    <property type="term" value="C:proton-transporting ATP synthase complex"/>
    <property type="evidence" value="ECO:0007669"/>
    <property type="project" value="UniProtKB-KW"/>
</dbReference>
<accession>A0A2P1H7I2</accession>
<reference evidence="14" key="1">
    <citation type="journal article" date="2018" name="Mol. Biol. Evol.">
        <title>Transoceanic dispersal and plate tectonics shaped global cockroach distributions: evidence from mitochondrial phylogenomics.</title>
        <authorList>
            <person name="Bourguignon T."/>
            <person name="Qian T."/>
            <person name="Ho S.Y.W."/>
            <person name="Juna F."/>
            <person name="Wang Z."/>
            <person name="Arab D.A."/>
            <person name="Cameron S.L."/>
            <person name="Walker J."/>
            <person name="Rentz D."/>
            <person name="Evans T.A."/>
            <person name="Lo N."/>
        </authorList>
    </citation>
    <scope>NUCLEOTIDE SEQUENCE</scope>
</reference>
<organism evidence="14">
    <name type="scientific">Panchlora nivea</name>
    <dbReference type="NCBI Taxonomy" id="36955"/>
    <lineage>
        <taxon>Eukaryota</taxon>
        <taxon>Metazoa</taxon>
        <taxon>Ecdysozoa</taxon>
        <taxon>Arthropoda</taxon>
        <taxon>Hexapoda</taxon>
        <taxon>Insecta</taxon>
        <taxon>Pterygota</taxon>
        <taxon>Neoptera</taxon>
        <taxon>Polyneoptera</taxon>
        <taxon>Dictyoptera</taxon>
        <taxon>Blattodea</taxon>
        <taxon>Blaberoidea</taxon>
        <taxon>Blaberidae</taxon>
        <taxon>Panchlorinae</taxon>
        <taxon>Panchlora</taxon>
    </lineage>
</organism>
<keyword evidence="9 12" id="KW-0406">Ion transport</keyword>
<evidence type="ECO:0000256" key="4">
    <source>
        <dbReference type="ARBA" id="ARBA00022448"/>
    </source>
</evidence>
<dbReference type="EMBL" id="MG882155">
    <property type="protein sequence ID" value="AVN67487.1"/>
    <property type="molecule type" value="Genomic_DNA"/>
</dbReference>
<keyword evidence="8 13" id="KW-1133">Transmembrane helix</keyword>
<dbReference type="AlphaFoldDB" id="A0A2P1H7I2"/>
<evidence type="ECO:0000256" key="6">
    <source>
        <dbReference type="ARBA" id="ARBA00022692"/>
    </source>
</evidence>
<geneLocation type="mitochondrion" evidence="14"/>
<evidence type="ECO:0000256" key="5">
    <source>
        <dbReference type="ARBA" id="ARBA00022547"/>
    </source>
</evidence>
<comment type="subunit">
    <text evidence="3">F-type ATPases have 2 components, CF(1) - the catalytic core - and CF(0) - the membrane proton channel.</text>
</comment>
<evidence type="ECO:0000256" key="9">
    <source>
        <dbReference type="ARBA" id="ARBA00023065"/>
    </source>
</evidence>
<evidence type="ECO:0000256" key="2">
    <source>
        <dbReference type="ARBA" id="ARBA00008892"/>
    </source>
</evidence>
<keyword evidence="7 12" id="KW-0375">Hydrogen ion transport</keyword>
<evidence type="ECO:0000256" key="11">
    <source>
        <dbReference type="ARBA" id="ARBA00023136"/>
    </source>
</evidence>
<dbReference type="Pfam" id="PF00895">
    <property type="entry name" value="ATP-synt_8"/>
    <property type="match status" value="1"/>
</dbReference>
<comment type="similarity">
    <text evidence="2 12">Belongs to the ATPase protein 8 family.</text>
</comment>
<keyword evidence="5 12" id="KW-0138">CF(0)</keyword>
<evidence type="ECO:0000313" key="14">
    <source>
        <dbReference type="EMBL" id="AVN67487.1"/>
    </source>
</evidence>
<keyword evidence="6 12" id="KW-0812">Transmembrane</keyword>
<evidence type="ECO:0000256" key="12">
    <source>
        <dbReference type="RuleBase" id="RU003661"/>
    </source>
</evidence>
<keyword evidence="4 12" id="KW-0813">Transport</keyword>
<keyword evidence="11 13" id="KW-0472">Membrane</keyword>
<evidence type="ECO:0000256" key="10">
    <source>
        <dbReference type="ARBA" id="ARBA00023128"/>
    </source>
</evidence>
<dbReference type="GO" id="GO:0015078">
    <property type="term" value="F:proton transmembrane transporter activity"/>
    <property type="evidence" value="ECO:0007669"/>
    <property type="project" value="InterPro"/>
</dbReference>
<proteinExistence type="inferred from homology"/>
<evidence type="ECO:0000256" key="1">
    <source>
        <dbReference type="ARBA" id="ARBA00004304"/>
    </source>
</evidence>